<accession>A0A1M6IBT2</accession>
<dbReference type="RefSeq" id="WP_073318309.1">
    <property type="nucleotide sequence ID" value="NZ_FQYP01000007.1"/>
</dbReference>
<evidence type="ECO:0000256" key="2">
    <source>
        <dbReference type="SAM" id="SignalP"/>
    </source>
</evidence>
<evidence type="ECO:0000259" key="3">
    <source>
        <dbReference type="Pfam" id="PF18962"/>
    </source>
</evidence>
<evidence type="ECO:0000313" key="5">
    <source>
        <dbReference type="Proteomes" id="UP000184432"/>
    </source>
</evidence>
<protein>
    <submittedName>
        <fullName evidence="4">Por secretion system C-terminal sorting domain-containing protein</fullName>
    </submittedName>
</protein>
<dbReference type="OrthoDB" id="862563at2"/>
<name>A0A1M6IBT2_9FLAO</name>
<organism evidence="4 5">
    <name type="scientific">Aquimarina spongiae</name>
    <dbReference type="NCBI Taxonomy" id="570521"/>
    <lineage>
        <taxon>Bacteria</taxon>
        <taxon>Pseudomonadati</taxon>
        <taxon>Bacteroidota</taxon>
        <taxon>Flavobacteriia</taxon>
        <taxon>Flavobacteriales</taxon>
        <taxon>Flavobacteriaceae</taxon>
        <taxon>Aquimarina</taxon>
    </lineage>
</organism>
<feature type="domain" description="Secretion system C-terminal sorting" evidence="3">
    <location>
        <begin position="49"/>
        <end position="113"/>
    </location>
</feature>
<keyword evidence="5" id="KW-1185">Reference proteome</keyword>
<keyword evidence="1 2" id="KW-0732">Signal</keyword>
<evidence type="ECO:0000313" key="4">
    <source>
        <dbReference type="EMBL" id="SHJ31893.1"/>
    </source>
</evidence>
<dbReference type="EMBL" id="FQYP01000007">
    <property type="protein sequence ID" value="SHJ31893.1"/>
    <property type="molecule type" value="Genomic_DNA"/>
</dbReference>
<reference evidence="5" key="1">
    <citation type="submission" date="2016-11" db="EMBL/GenBank/DDBJ databases">
        <authorList>
            <person name="Varghese N."/>
            <person name="Submissions S."/>
        </authorList>
    </citation>
    <scope>NUCLEOTIDE SEQUENCE [LARGE SCALE GENOMIC DNA]</scope>
    <source>
        <strain evidence="5">DSM 22623</strain>
    </source>
</reference>
<dbReference type="STRING" id="570521.SAMN04488508_107244"/>
<gene>
    <name evidence="4" type="ORF">SAMN04488508_107244</name>
</gene>
<dbReference type="NCBIfam" id="TIGR04183">
    <property type="entry name" value="Por_Secre_tail"/>
    <property type="match status" value="1"/>
</dbReference>
<dbReference type="AlphaFoldDB" id="A0A1M6IBT2"/>
<proteinExistence type="predicted"/>
<feature type="signal peptide" evidence="2">
    <location>
        <begin position="1"/>
        <end position="24"/>
    </location>
</feature>
<dbReference type="Proteomes" id="UP000184432">
    <property type="component" value="Unassembled WGS sequence"/>
</dbReference>
<dbReference type="Pfam" id="PF18962">
    <property type="entry name" value="Por_Secre_tail"/>
    <property type="match status" value="1"/>
</dbReference>
<sequence length="115" mass="12948">MKKIYLLLIFVGLICLSFTSGIQAQSNTSERQERTTKQSIQGLRVFISPANKDILYITSDLQLTKTVKIFNVLGKQVDYEVLTGRELHIGDLPSGVYILKITEGENKTTVKFIKP</sequence>
<feature type="chain" id="PRO_5012770869" evidence="2">
    <location>
        <begin position="25"/>
        <end position="115"/>
    </location>
</feature>
<evidence type="ECO:0000256" key="1">
    <source>
        <dbReference type="ARBA" id="ARBA00022729"/>
    </source>
</evidence>
<dbReference type="InterPro" id="IPR026444">
    <property type="entry name" value="Secre_tail"/>
</dbReference>